<dbReference type="InterPro" id="IPR036361">
    <property type="entry name" value="SAP_dom_sf"/>
</dbReference>
<dbReference type="EMBL" id="CAJPDT010000006">
    <property type="protein sequence ID" value="CAF9909571.1"/>
    <property type="molecule type" value="Genomic_DNA"/>
</dbReference>
<evidence type="ECO:0000259" key="1">
    <source>
        <dbReference type="PROSITE" id="PS50800"/>
    </source>
</evidence>
<proteinExistence type="predicted"/>
<dbReference type="Gene3D" id="1.10.720.30">
    <property type="entry name" value="SAP domain"/>
    <property type="match status" value="1"/>
</dbReference>
<evidence type="ECO:0000313" key="2">
    <source>
        <dbReference type="EMBL" id="CAF9909571.1"/>
    </source>
</evidence>
<name>A0A8H3EMW0_9LECA</name>
<accession>A0A8H3EMW0</accession>
<feature type="domain" description="SAP" evidence="1">
    <location>
        <begin position="5"/>
        <end position="39"/>
    </location>
</feature>
<dbReference type="Proteomes" id="UP000664534">
    <property type="component" value="Unassembled WGS sequence"/>
</dbReference>
<evidence type="ECO:0000313" key="3">
    <source>
        <dbReference type="Proteomes" id="UP000664534"/>
    </source>
</evidence>
<dbReference type="AlphaFoldDB" id="A0A8H3EMW0"/>
<reference evidence="2" key="1">
    <citation type="submission" date="2021-03" db="EMBL/GenBank/DDBJ databases">
        <authorList>
            <person name="Tagirdzhanova G."/>
        </authorList>
    </citation>
    <scope>NUCLEOTIDE SEQUENCE</scope>
</reference>
<comment type="caution">
    <text evidence="2">The sequence shown here is derived from an EMBL/GenBank/DDBJ whole genome shotgun (WGS) entry which is preliminary data.</text>
</comment>
<dbReference type="PROSITE" id="PS50800">
    <property type="entry name" value="SAP"/>
    <property type="match status" value="1"/>
</dbReference>
<dbReference type="Pfam" id="PF02037">
    <property type="entry name" value="SAP"/>
    <property type="match status" value="1"/>
</dbReference>
<protein>
    <recommendedName>
        <fullName evidence="1">SAP domain-containing protein</fullName>
    </recommendedName>
</protein>
<organism evidence="2 3">
    <name type="scientific">Imshaugia aleurites</name>
    <dbReference type="NCBI Taxonomy" id="172621"/>
    <lineage>
        <taxon>Eukaryota</taxon>
        <taxon>Fungi</taxon>
        <taxon>Dikarya</taxon>
        <taxon>Ascomycota</taxon>
        <taxon>Pezizomycotina</taxon>
        <taxon>Lecanoromycetes</taxon>
        <taxon>OSLEUM clade</taxon>
        <taxon>Lecanoromycetidae</taxon>
        <taxon>Lecanorales</taxon>
        <taxon>Lecanorineae</taxon>
        <taxon>Parmeliaceae</taxon>
        <taxon>Imshaugia</taxon>
    </lineage>
</organism>
<gene>
    <name evidence="2" type="ORF">IMSHALPRED_008408</name>
</gene>
<sequence>MRQQVTTLNQVELRAALRVRGLNTHGTTQELEARLARDDACGFFLGNLDNMSNDELGTECQRRDIPSRVDRVALIERIRVYNQLRTERPGMVSTEA</sequence>
<dbReference type="SMART" id="SM00513">
    <property type="entry name" value="SAP"/>
    <property type="match status" value="1"/>
</dbReference>
<dbReference type="InterPro" id="IPR003034">
    <property type="entry name" value="SAP_dom"/>
</dbReference>
<dbReference type="OrthoDB" id="10332510at2759"/>
<dbReference type="SUPFAM" id="SSF68906">
    <property type="entry name" value="SAP domain"/>
    <property type="match status" value="1"/>
</dbReference>
<keyword evidence="3" id="KW-1185">Reference proteome</keyword>